<feature type="zinc finger region" description="dksA C4-type" evidence="4">
    <location>
        <begin position="85"/>
        <end position="109"/>
    </location>
</feature>
<dbReference type="EMBL" id="WFKJ01000004">
    <property type="protein sequence ID" value="KAB7892537.1"/>
    <property type="molecule type" value="Genomic_DNA"/>
</dbReference>
<keyword evidence="2" id="KW-0863">Zinc-finger</keyword>
<dbReference type="Proteomes" id="UP000472839">
    <property type="component" value="Unassembled WGS sequence"/>
</dbReference>
<dbReference type="Proteomes" id="UP000461010">
    <property type="component" value="Unassembled WGS sequence"/>
</dbReference>
<dbReference type="SUPFAM" id="SSF57716">
    <property type="entry name" value="Glucocorticoid receptor-like (DNA-binding domain)"/>
    <property type="match status" value="1"/>
</dbReference>
<dbReference type="RefSeq" id="WP_152188132.1">
    <property type="nucleotide sequence ID" value="NZ_WFKI01000014.1"/>
</dbReference>
<dbReference type="InterPro" id="IPR000962">
    <property type="entry name" value="Znf_DskA_TraR"/>
</dbReference>
<evidence type="ECO:0000256" key="3">
    <source>
        <dbReference type="ARBA" id="ARBA00022833"/>
    </source>
</evidence>
<dbReference type="NCBIfam" id="NF033459">
    <property type="entry name" value="DksA_like"/>
    <property type="match status" value="1"/>
</dbReference>
<comment type="caution">
    <text evidence="6">The sequence shown here is derived from an EMBL/GenBank/DDBJ whole genome shotgun (WGS) entry which is preliminary data.</text>
</comment>
<dbReference type="Gene3D" id="1.20.120.910">
    <property type="entry name" value="DksA, coiled-coil domain"/>
    <property type="match status" value="1"/>
</dbReference>
<dbReference type="InterPro" id="IPR037187">
    <property type="entry name" value="DnaK_N"/>
</dbReference>
<evidence type="ECO:0000256" key="1">
    <source>
        <dbReference type="ARBA" id="ARBA00022723"/>
    </source>
</evidence>
<dbReference type="PANTHER" id="PTHR33823">
    <property type="entry name" value="RNA POLYMERASE-BINDING TRANSCRIPTION FACTOR DKSA-RELATED"/>
    <property type="match status" value="1"/>
</dbReference>
<gene>
    <name evidence="6" type="primary">dksA</name>
    <name evidence="7" type="ORF">GBG18_02615</name>
    <name evidence="6" type="ORF">GBG19_05945</name>
</gene>
<dbReference type="AlphaFoldDB" id="A0A6L4WTW8"/>
<reference evidence="8 9" key="1">
    <citation type="submission" date="2019-10" db="EMBL/GenBank/DDBJ databases">
        <title>Poseidonibacter ostreae sp. nov., isolated from the gut of the Ostrea denselamellosa.</title>
        <authorList>
            <person name="Choi A."/>
        </authorList>
    </citation>
    <scope>NUCLEOTIDE SEQUENCE [LARGE SCALE GENOMIC DNA]</scope>
    <source>
        <strain evidence="6 9">SJOD-M-33</strain>
        <strain evidence="7 8">SJOD-M-5</strain>
    </source>
</reference>
<feature type="domain" description="Zinc finger DksA/TraR C4-type" evidence="5">
    <location>
        <begin position="80"/>
        <end position="115"/>
    </location>
</feature>
<name>A0A6L4WTW8_9BACT</name>
<dbReference type="SUPFAM" id="SSF109635">
    <property type="entry name" value="DnaK suppressor protein DksA, alpha-hairpin domain"/>
    <property type="match status" value="1"/>
</dbReference>
<keyword evidence="8" id="KW-1185">Reference proteome</keyword>
<keyword evidence="3" id="KW-0862">Zinc</keyword>
<organism evidence="6 9">
    <name type="scientific">Poseidonibacter ostreae</name>
    <dbReference type="NCBI Taxonomy" id="2654171"/>
    <lineage>
        <taxon>Bacteria</taxon>
        <taxon>Pseudomonadati</taxon>
        <taxon>Campylobacterota</taxon>
        <taxon>Epsilonproteobacteria</taxon>
        <taxon>Campylobacterales</taxon>
        <taxon>Arcobacteraceae</taxon>
        <taxon>Poseidonibacter</taxon>
    </lineage>
</organism>
<evidence type="ECO:0000256" key="4">
    <source>
        <dbReference type="PROSITE-ProRule" id="PRU00510"/>
    </source>
</evidence>
<evidence type="ECO:0000259" key="5">
    <source>
        <dbReference type="Pfam" id="PF01258"/>
    </source>
</evidence>
<keyword evidence="1" id="KW-0479">Metal-binding</keyword>
<evidence type="ECO:0000256" key="2">
    <source>
        <dbReference type="ARBA" id="ARBA00022771"/>
    </source>
</evidence>
<evidence type="ECO:0000313" key="9">
    <source>
        <dbReference type="Proteomes" id="UP000472839"/>
    </source>
</evidence>
<dbReference type="Pfam" id="PF01258">
    <property type="entry name" value="zf-dskA_traR"/>
    <property type="match status" value="1"/>
</dbReference>
<sequence length="121" mass="13811">MPNRLQIDELKDILIERQKVILNNINGSRLNIDQLKDQEIKDDLDYAEVISDSFTEGMIANHQLAELNQIVEAIKKIDDGTYGDCAMCGVTIPIGRLKAKPFAKFCTECREVYEKEEAKKH</sequence>
<dbReference type="EMBL" id="WFKK01000013">
    <property type="protein sequence ID" value="KAB7889450.1"/>
    <property type="molecule type" value="Genomic_DNA"/>
</dbReference>
<dbReference type="PANTHER" id="PTHR33823:SF4">
    <property type="entry name" value="GENERAL STRESS PROTEIN 16O"/>
    <property type="match status" value="1"/>
</dbReference>
<evidence type="ECO:0000313" key="6">
    <source>
        <dbReference type="EMBL" id="KAB7889450.1"/>
    </source>
</evidence>
<evidence type="ECO:0000313" key="8">
    <source>
        <dbReference type="Proteomes" id="UP000461010"/>
    </source>
</evidence>
<protein>
    <submittedName>
        <fullName evidence="6">RNA polymerase-binding protein DksA</fullName>
    </submittedName>
</protein>
<accession>A0A6L4WTW8</accession>
<proteinExistence type="predicted"/>
<dbReference type="GO" id="GO:0008270">
    <property type="term" value="F:zinc ion binding"/>
    <property type="evidence" value="ECO:0007669"/>
    <property type="project" value="UniProtKB-KW"/>
</dbReference>
<evidence type="ECO:0000313" key="7">
    <source>
        <dbReference type="EMBL" id="KAB7892537.1"/>
    </source>
</evidence>
<dbReference type="PROSITE" id="PS51128">
    <property type="entry name" value="ZF_DKSA_2"/>
    <property type="match status" value="1"/>
</dbReference>